<dbReference type="PANTHER" id="PTHR30272">
    <property type="entry name" value="3-HYDROXYACYL-[ACYL-CARRIER-PROTEIN] DEHYDRATASE"/>
    <property type="match status" value="1"/>
</dbReference>
<accession>A0A0G3BQ26</accession>
<keyword evidence="1" id="KW-0456">Lyase</keyword>
<evidence type="ECO:0000313" key="2">
    <source>
        <dbReference type="EMBL" id="AKJ30088.1"/>
    </source>
</evidence>
<dbReference type="SUPFAM" id="SSF54637">
    <property type="entry name" value="Thioesterase/thiol ester dehydrase-isomerase"/>
    <property type="match status" value="1"/>
</dbReference>
<dbReference type="RefSeq" id="WP_047195545.1">
    <property type="nucleotide sequence ID" value="NZ_CP011371.1"/>
</dbReference>
<dbReference type="AlphaFoldDB" id="A0A0G3BQ26"/>
<dbReference type="InterPro" id="IPR013114">
    <property type="entry name" value="FabA_FabZ"/>
</dbReference>
<reference evidence="2 3" key="1">
    <citation type="submission" date="2015-05" db="EMBL/GenBank/DDBJ databases">
        <authorList>
            <person name="Tang B."/>
            <person name="Yu Y."/>
        </authorList>
    </citation>
    <scope>NUCLEOTIDE SEQUENCE [LARGE SCALE GENOMIC DNA]</scope>
    <source>
        <strain evidence="2 3">DSM 7029</strain>
    </source>
</reference>
<dbReference type="GO" id="GO:0016829">
    <property type="term" value="F:lyase activity"/>
    <property type="evidence" value="ECO:0007669"/>
    <property type="project" value="UniProtKB-KW"/>
</dbReference>
<dbReference type="OrthoDB" id="9812842at2"/>
<name>A0A0G3BQ26_9BURK</name>
<evidence type="ECO:0000313" key="3">
    <source>
        <dbReference type="Proteomes" id="UP000035352"/>
    </source>
</evidence>
<dbReference type="Gene3D" id="3.10.129.10">
    <property type="entry name" value="Hotdog Thioesterase"/>
    <property type="match status" value="1"/>
</dbReference>
<dbReference type="KEGG" id="pbh:AAW51_3397"/>
<dbReference type="InterPro" id="IPR029069">
    <property type="entry name" value="HotDog_dom_sf"/>
</dbReference>
<dbReference type="PANTHER" id="PTHR30272:SF1">
    <property type="entry name" value="3-HYDROXYACYL-[ACYL-CARRIER-PROTEIN] DEHYDRATASE"/>
    <property type="match status" value="1"/>
</dbReference>
<keyword evidence="3" id="KW-1185">Reference proteome</keyword>
<organism evidence="2 3">
    <name type="scientific">Caldimonas brevitalea</name>
    <dbReference type="NCBI Taxonomy" id="413882"/>
    <lineage>
        <taxon>Bacteria</taxon>
        <taxon>Pseudomonadati</taxon>
        <taxon>Pseudomonadota</taxon>
        <taxon>Betaproteobacteria</taxon>
        <taxon>Burkholderiales</taxon>
        <taxon>Sphaerotilaceae</taxon>
        <taxon>Caldimonas</taxon>
    </lineage>
</organism>
<protein>
    <submittedName>
        <fullName evidence="2">3-hydroxyacyl-[acyl-carrier-protein] dehydratase</fullName>
    </submittedName>
</protein>
<gene>
    <name evidence="2" type="primary">fabZ</name>
    <name evidence="2" type="ORF">AAW51_3397</name>
</gene>
<evidence type="ECO:0000256" key="1">
    <source>
        <dbReference type="ARBA" id="ARBA00023239"/>
    </source>
</evidence>
<dbReference type="EMBL" id="CP011371">
    <property type="protein sequence ID" value="AKJ30088.1"/>
    <property type="molecule type" value="Genomic_DNA"/>
</dbReference>
<dbReference type="Pfam" id="PF07977">
    <property type="entry name" value="FabA"/>
    <property type="match status" value="1"/>
</dbReference>
<dbReference type="STRING" id="413882.AAW51_3397"/>
<proteinExistence type="predicted"/>
<sequence length="168" mass="18524">MSLIDIPAVLPHRHPMLLVDEVLHLVEGQELTARKAIALDRPGYYVDLPENAGLAGCAYPPALLLESWCQAAGILATAHQPSPDVRVGRVMLVTSVSHVRACGDVLPGDVIEHRVRVLRAFDEAMTFEGETVTGDGRRVLEVERVVMTMRPAASLRRVEQHQETFDDE</sequence>
<dbReference type="Proteomes" id="UP000035352">
    <property type="component" value="Chromosome"/>
</dbReference>